<evidence type="ECO:0000313" key="4">
    <source>
        <dbReference type="EMBL" id="AZT90531.1"/>
    </source>
</evidence>
<name>A0A3T0D626_9FIRM</name>
<dbReference type="RefSeq" id="WP_127351959.1">
    <property type="nucleotide sequence ID" value="NZ_CP034791.1"/>
</dbReference>
<evidence type="ECO:0000313" key="5">
    <source>
        <dbReference type="Proteomes" id="UP000282930"/>
    </source>
</evidence>
<proteinExistence type="inferred from homology"/>
<reference evidence="4 5" key="1">
    <citation type="submission" date="2018-12" db="EMBL/GenBank/DDBJ databases">
        <title>Genome sequence from the cellulolytic species, Caldicellulosiruptor changbaiensis.</title>
        <authorList>
            <person name="Blumer-Schuette S.E."/>
            <person name="Mendoza C."/>
        </authorList>
    </citation>
    <scope>NUCLEOTIDE SEQUENCE [LARGE SCALE GENOMIC DNA]</scope>
    <source>
        <strain evidence="4 5">CBS-Z</strain>
    </source>
</reference>
<dbReference type="Pfam" id="PF03109">
    <property type="entry name" value="ABC1"/>
    <property type="match status" value="1"/>
</dbReference>
<evidence type="ECO:0000256" key="2">
    <source>
        <dbReference type="SAM" id="Phobius"/>
    </source>
</evidence>
<dbReference type="CDD" id="cd05121">
    <property type="entry name" value="ABC1_ADCK3-like"/>
    <property type="match status" value="1"/>
</dbReference>
<dbReference type="PANTHER" id="PTHR10566">
    <property type="entry name" value="CHAPERONE-ACTIVITY OF BC1 COMPLEX CABC1 -RELATED"/>
    <property type="match status" value="1"/>
</dbReference>
<dbReference type="InterPro" id="IPR011009">
    <property type="entry name" value="Kinase-like_dom_sf"/>
</dbReference>
<keyword evidence="2" id="KW-0472">Membrane</keyword>
<dbReference type="PANTHER" id="PTHR10566:SF113">
    <property type="entry name" value="PROTEIN ACTIVITY OF BC1 COMPLEX KINASE 7, CHLOROPLASTIC"/>
    <property type="match status" value="1"/>
</dbReference>
<organism evidence="4 5">
    <name type="scientific">Caldicellulosiruptor changbaiensis</name>
    <dbReference type="NCBI Taxonomy" id="1222016"/>
    <lineage>
        <taxon>Bacteria</taxon>
        <taxon>Bacillati</taxon>
        <taxon>Bacillota</taxon>
        <taxon>Bacillota incertae sedis</taxon>
        <taxon>Caldicellulosiruptorales</taxon>
        <taxon>Caldicellulosiruptoraceae</taxon>
        <taxon>Caldicellulosiruptor</taxon>
    </lineage>
</organism>
<dbReference type="KEGG" id="ccha:ELD05_07655"/>
<keyword evidence="2" id="KW-0812">Transmembrane</keyword>
<dbReference type="Gene3D" id="1.10.510.10">
    <property type="entry name" value="Transferase(Phosphotransferase) domain 1"/>
    <property type="match status" value="1"/>
</dbReference>
<evidence type="ECO:0000259" key="3">
    <source>
        <dbReference type="PROSITE" id="PS50011"/>
    </source>
</evidence>
<dbReference type="GO" id="GO:0004672">
    <property type="term" value="F:protein kinase activity"/>
    <property type="evidence" value="ECO:0007669"/>
    <property type="project" value="InterPro"/>
</dbReference>
<dbReference type="Proteomes" id="UP000282930">
    <property type="component" value="Chromosome"/>
</dbReference>
<gene>
    <name evidence="4" type="ORF">ELD05_07655</name>
</gene>
<dbReference type="GO" id="GO:0005524">
    <property type="term" value="F:ATP binding"/>
    <property type="evidence" value="ECO:0007669"/>
    <property type="project" value="InterPro"/>
</dbReference>
<dbReference type="InterPro" id="IPR004147">
    <property type="entry name" value="ABC1_dom"/>
</dbReference>
<dbReference type="SUPFAM" id="SSF56112">
    <property type="entry name" value="Protein kinase-like (PK-like)"/>
    <property type="match status" value="1"/>
</dbReference>
<feature type="transmembrane region" description="Helical" evidence="2">
    <location>
        <begin position="519"/>
        <end position="543"/>
    </location>
</feature>
<dbReference type="PROSITE" id="PS50011">
    <property type="entry name" value="PROTEIN_KINASE_DOM"/>
    <property type="match status" value="1"/>
</dbReference>
<feature type="transmembrane region" description="Helical" evidence="2">
    <location>
        <begin position="485"/>
        <end position="507"/>
    </location>
</feature>
<keyword evidence="5" id="KW-1185">Reference proteome</keyword>
<sequence length="547" mass="62783">MANARKRRINRLRYITNVFIKHGFGYVFSSTPLVRFRRFSENRINRGQRLKNALEELGTTFIKMGQLLANRPDLVPEDIIVELKKLQENVKPFSFEEVKNVLKEENLLEKFEYIEKEPIATASIGQVHIGYVNGQKVAIKVRRPNIDNEVKTDIEILRKLASILDRYSPVKSIISFSEIVNELANVLLHEIDFRFEQSNMKKLKKALSNKEVIIPDVYDELSSDKVLVTSFIEAKTLNAIDVDSLPQIERIRLGKKLINLYLSQIFELGIFHADPHPGNILITNDHDIAFVDFGMIGRLSGQDKESLSTLLLGIVLNDKKMAIKAFKELGIISRGVDANKFYKEVENIVNHYINQPIASIKIAEIFNDVFKLTFKYKLKIPEQLILLGRTLSLLENSIAILKVDLNILEAILPYVNRLILKSRLSKLRLTNILNVLFSYFNLFEFLPKKVETILDKLEDDEFILNIELKNLDKVLQRIERLANKFSLSIILLSVSIIIAGMTVGGLLSPALYKTILSTWYLWALRLGILILISLIIVMLLMIIRKEK</sequence>
<comment type="similarity">
    <text evidence="1">Belongs to the protein kinase superfamily. ADCK protein kinase family.</text>
</comment>
<dbReference type="AlphaFoldDB" id="A0A3T0D626"/>
<feature type="domain" description="Protein kinase" evidence="3">
    <location>
        <begin position="113"/>
        <end position="440"/>
    </location>
</feature>
<accession>A0A3T0D626</accession>
<dbReference type="InterPro" id="IPR000719">
    <property type="entry name" value="Prot_kinase_dom"/>
</dbReference>
<dbReference type="InterPro" id="IPR050154">
    <property type="entry name" value="UbiB_kinase"/>
</dbReference>
<keyword evidence="2" id="KW-1133">Transmembrane helix</keyword>
<evidence type="ECO:0000256" key="1">
    <source>
        <dbReference type="ARBA" id="ARBA00009670"/>
    </source>
</evidence>
<protein>
    <submittedName>
        <fullName evidence="4">ABC transporter</fullName>
    </submittedName>
</protein>
<dbReference type="EMBL" id="CP034791">
    <property type="protein sequence ID" value="AZT90531.1"/>
    <property type="molecule type" value="Genomic_DNA"/>
</dbReference>